<gene>
    <name evidence="1" type="ORF">LCGC14_1084340</name>
</gene>
<reference evidence="1" key="1">
    <citation type="journal article" date="2015" name="Nature">
        <title>Complex archaea that bridge the gap between prokaryotes and eukaryotes.</title>
        <authorList>
            <person name="Spang A."/>
            <person name="Saw J.H."/>
            <person name="Jorgensen S.L."/>
            <person name="Zaremba-Niedzwiedzka K."/>
            <person name="Martijn J."/>
            <person name="Lind A.E."/>
            <person name="van Eijk R."/>
            <person name="Schleper C."/>
            <person name="Guy L."/>
            <person name="Ettema T.J."/>
        </authorList>
    </citation>
    <scope>NUCLEOTIDE SEQUENCE</scope>
</reference>
<organism evidence="1">
    <name type="scientific">marine sediment metagenome</name>
    <dbReference type="NCBI Taxonomy" id="412755"/>
    <lineage>
        <taxon>unclassified sequences</taxon>
        <taxon>metagenomes</taxon>
        <taxon>ecological metagenomes</taxon>
    </lineage>
</organism>
<dbReference type="AlphaFoldDB" id="A0A0F9PXG1"/>
<comment type="caution">
    <text evidence="1">The sequence shown here is derived from an EMBL/GenBank/DDBJ whole genome shotgun (WGS) entry which is preliminary data.</text>
</comment>
<name>A0A0F9PXG1_9ZZZZ</name>
<sequence length="158" mass="16617">MNTPTHFTKSGRPTVAAHPPALFGVGRILSVVGMSLGTVCPHQCKGWAHPSDDILRLRNGLKMAGAHTAPLAAEMVGYLLGTERSPRQEERETVSPHLPTVAGEGTIAIAELPGSPEPARSKARTVGGDWAVLIDLLPETLLRSKKSLVVAVGHVGVL</sequence>
<proteinExistence type="predicted"/>
<accession>A0A0F9PXG1</accession>
<dbReference type="EMBL" id="LAZR01004767">
    <property type="protein sequence ID" value="KKN05741.1"/>
    <property type="molecule type" value="Genomic_DNA"/>
</dbReference>
<evidence type="ECO:0000313" key="1">
    <source>
        <dbReference type="EMBL" id="KKN05741.1"/>
    </source>
</evidence>
<protein>
    <submittedName>
        <fullName evidence="1">Uncharacterized protein</fullName>
    </submittedName>
</protein>